<dbReference type="Proteomes" id="UP001652621">
    <property type="component" value="Unplaced"/>
</dbReference>
<gene>
    <name evidence="4" type="primary">LOC131801166</name>
</gene>
<feature type="signal peptide" evidence="2">
    <location>
        <begin position="1"/>
        <end position="18"/>
    </location>
</feature>
<dbReference type="PANTHER" id="PTHR20898">
    <property type="entry name" value="DAEDALUS ON 3-RELATED-RELATED"/>
    <property type="match status" value="1"/>
</dbReference>
<reference evidence="4" key="1">
    <citation type="submission" date="2025-08" db="UniProtKB">
        <authorList>
            <consortium name="RefSeq"/>
        </authorList>
    </citation>
    <scope>IDENTIFICATION</scope>
    <source>
        <strain evidence="4">Aabys</strain>
        <tissue evidence="4">Whole body</tissue>
    </source>
</reference>
<sequence length="177" mass="20304">MRVIYWICGFILVTCAMARRDYTIELENITPIITGIPFLKSLNFSLTNQKAANMDAMFNVKVNKLPVIASVFLLTKGKRRLNLFQMSMDICEALNNTAPNKFLSVFKDEMLRTSNIPKHCPLQENVLYSVRNYTVNDESYPPMLPDATWQFEININNGNNKNLKTGIVKITGHIRRI</sequence>
<dbReference type="InterPro" id="IPR036846">
    <property type="entry name" value="GM2-AP_sf"/>
</dbReference>
<dbReference type="SMART" id="SM00697">
    <property type="entry name" value="DM8"/>
    <property type="match status" value="1"/>
</dbReference>
<evidence type="ECO:0000313" key="4">
    <source>
        <dbReference type="RefSeq" id="XP_058975335.1"/>
    </source>
</evidence>
<evidence type="ECO:0000256" key="2">
    <source>
        <dbReference type="SAM" id="SignalP"/>
    </source>
</evidence>
<dbReference type="GeneID" id="131801166"/>
<dbReference type="RefSeq" id="XP_058975335.1">
    <property type="nucleotide sequence ID" value="XM_059119352.1"/>
</dbReference>
<dbReference type="Pfam" id="PF06477">
    <property type="entry name" value="DUF1091"/>
    <property type="match status" value="1"/>
</dbReference>
<dbReference type="PANTHER" id="PTHR20898:SF0">
    <property type="entry name" value="DAEDALUS ON 3-RELATED"/>
    <property type="match status" value="1"/>
</dbReference>
<organism evidence="3 4">
    <name type="scientific">Musca domestica</name>
    <name type="common">House fly</name>
    <dbReference type="NCBI Taxonomy" id="7370"/>
    <lineage>
        <taxon>Eukaryota</taxon>
        <taxon>Metazoa</taxon>
        <taxon>Ecdysozoa</taxon>
        <taxon>Arthropoda</taxon>
        <taxon>Hexapoda</taxon>
        <taxon>Insecta</taxon>
        <taxon>Pterygota</taxon>
        <taxon>Neoptera</taxon>
        <taxon>Endopterygota</taxon>
        <taxon>Diptera</taxon>
        <taxon>Brachycera</taxon>
        <taxon>Muscomorpha</taxon>
        <taxon>Muscoidea</taxon>
        <taxon>Muscidae</taxon>
        <taxon>Musca</taxon>
    </lineage>
</organism>
<keyword evidence="1 2" id="KW-0732">Signal</keyword>
<keyword evidence="3" id="KW-1185">Reference proteome</keyword>
<protein>
    <submittedName>
        <fullName evidence="4">Uncharacterized protein LOC131801166</fullName>
    </submittedName>
</protein>
<feature type="chain" id="PRO_5045156425" evidence="2">
    <location>
        <begin position="19"/>
        <end position="177"/>
    </location>
</feature>
<evidence type="ECO:0000256" key="1">
    <source>
        <dbReference type="ARBA" id="ARBA00022729"/>
    </source>
</evidence>
<dbReference type="Gene3D" id="2.70.220.10">
    <property type="entry name" value="Ganglioside GM2 activator"/>
    <property type="match status" value="1"/>
</dbReference>
<name>A0ABM3UP78_MUSDO</name>
<accession>A0ABM3UP78</accession>
<dbReference type="InterPro" id="IPR010512">
    <property type="entry name" value="DUF1091"/>
</dbReference>
<proteinExistence type="predicted"/>
<evidence type="ECO:0000313" key="3">
    <source>
        <dbReference type="Proteomes" id="UP001652621"/>
    </source>
</evidence>